<evidence type="ECO:0000256" key="1">
    <source>
        <dbReference type="ARBA" id="ARBA00022741"/>
    </source>
</evidence>
<dbReference type="Proteomes" id="UP001338582">
    <property type="component" value="Chromosome 1"/>
</dbReference>
<dbReference type="GO" id="GO:0005524">
    <property type="term" value="F:ATP binding"/>
    <property type="evidence" value="ECO:0007669"/>
    <property type="project" value="UniProtKB-UniRule"/>
</dbReference>
<dbReference type="Gene3D" id="3.30.200.20">
    <property type="entry name" value="Phosphorylase Kinase, domain 1"/>
    <property type="match status" value="1"/>
</dbReference>
<dbReference type="InterPro" id="IPR011009">
    <property type="entry name" value="Kinase-like_dom_sf"/>
</dbReference>
<dbReference type="SUPFAM" id="SSF56112">
    <property type="entry name" value="Protein kinase-like (PK-like)"/>
    <property type="match status" value="1"/>
</dbReference>
<dbReference type="PANTHER" id="PTHR44167:SF24">
    <property type="entry name" value="SERINE_THREONINE-PROTEIN KINASE CHK2"/>
    <property type="match status" value="1"/>
</dbReference>
<keyword evidence="2 3" id="KW-0067">ATP-binding</keyword>
<evidence type="ECO:0000313" key="6">
    <source>
        <dbReference type="EMBL" id="WPK23488.1"/>
    </source>
</evidence>
<dbReference type="GO" id="GO:0004672">
    <property type="term" value="F:protein kinase activity"/>
    <property type="evidence" value="ECO:0007669"/>
    <property type="project" value="InterPro"/>
</dbReference>
<sequence length="594" mass="67888">MGFFSRNKASAKTEQPAVSKAPSVTPEPPEETPLQKKRISTILDDVQYDDFENDDYEDDLAPEDRDSDESELEEYEEHKHRFLERNMAQSVSQLSTLMGLCGLSNTSTVESLTALANEELARTYSLLSLDLKIRRLSPTMHRGDPLLYKSVIDDDQIHLIEGITKKLNHVLDMHDPNLQQKYLAGNKTLLDRYGRISKVIGRGSYGVIKVIVSGENETEYTKKNGIYAVKELLKRPATDLKHKEARETFIERVTSEFIVSCTLNNKHLVRTLDLMITVPSGKGGKSSCFEDEIKISQVMECTPGGDLFTYCKKIIETKQYFTIDELDCIIKQVAKGLWYMHNHGVAHCDLKLENILIIFDRHNKQSTPDGLRTRMNVKISDFGKANVFRTKWDTKEQLYTSGPLGSEPYMAPEEFLGSKNGFSLMKKDCWALGIITLVLFNMRRSLFHRSGGHSCLLQFLDSESGELDSKSYNSVYLWHSTGHRVMRLRKYKDPVFEEYTKHCMKADYEASSREWTVHTKGTFAPIETIFDLNDSQIDPKFMDLYEQDADFEEGEHAIRKFFVYKLLDVNPSTRVTVDDLLKGDWLGTVESCGS</sequence>
<evidence type="ECO:0000256" key="4">
    <source>
        <dbReference type="SAM" id="MobiDB-lite"/>
    </source>
</evidence>
<dbReference type="InterPro" id="IPR000719">
    <property type="entry name" value="Prot_kinase_dom"/>
</dbReference>
<gene>
    <name evidence="6" type="ORF">PUMCH_000729</name>
</gene>
<dbReference type="InterPro" id="IPR017441">
    <property type="entry name" value="Protein_kinase_ATP_BS"/>
</dbReference>
<organism evidence="6 7">
    <name type="scientific">Australozyma saopauloensis</name>
    <dbReference type="NCBI Taxonomy" id="291208"/>
    <lineage>
        <taxon>Eukaryota</taxon>
        <taxon>Fungi</taxon>
        <taxon>Dikarya</taxon>
        <taxon>Ascomycota</taxon>
        <taxon>Saccharomycotina</taxon>
        <taxon>Pichiomycetes</taxon>
        <taxon>Metschnikowiaceae</taxon>
        <taxon>Australozyma</taxon>
    </lineage>
</organism>
<dbReference type="PANTHER" id="PTHR44167">
    <property type="entry name" value="OVARIAN-SPECIFIC SERINE/THREONINE-PROTEIN KINASE LOK-RELATED"/>
    <property type="match status" value="1"/>
</dbReference>
<proteinExistence type="predicted"/>
<dbReference type="GeneID" id="88171797"/>
<keyword evidence="1 3" id="KW-0547">Nucleotide-binding</keyword>
<evidence type="ECO:0000259" key="5">
    <source>
        <dbReference type="PROSITE" id="PS50011"/>
    </source>
</evidence>
<feature type="binding site" evidence="3">
    <location>
        <position position="230"/>
    </location>
    <ligand>
        <name>ATP</name>
        <dbReference type="ChEBI" id="CHEBI:30616"/>
    </ligand>
</feature>
<evidence type="ECO:0000256" key="2">
    <source>
        <dbReference type="ARBA" id="ARBA00022840"/>
    </source>
</evidence>
<evidence type="ECO:0000313" key="7">
    <source>
        <dbReference type="Proteomes" id="UP001338582"/>
    </source>
</evidence>
<feature type="region of interest" description="Disordered" evidence="4">
    <location>
        <begin position="1"/>
        <end position="76"/>
    </location>
</feature>
<feature type="domain" description="Protein kinase" evidence="5">
    <location>
        <begin position="194"/>
        <end position="586"/>
    </location>
</feature>
<dbReference type="AlphaFoldDB" id="A0AAX4H4T3"/>
<dbReference type="PROSITE" id="PS00108">
    <property type="entry name" value="PROTEIN_KINASE_ST"/>
    <property type="match status" value="1"/>
</dbReference>
<dbReference type="RefSeq" id="XP_062875874.1">
    <property type="nucleotide sequence ID" value="XM_063019804.1"/>
</dbReference>
<reference evidence="6 7" key="1">
    <citation type="submission" date="2023-10" db="EMBL/GenBank/DDBJ databases">
        <title>Draft Genome Sequence of Candida saopaulonensis from a very Premature Infant with Sepsis.</title>
        <authorList>
            <person name="Ning Y."/>
            <person name="Dai R."/>
            <person name="Xiao M."/>
            <person name="Xu Y."/>
            <person name="Yan Q."/>
            <person name="Zhang L."/>
        </authorList>
    </citation>
    <scope>NUCLEOTIDE SEQUENCE [LARGE SCALE GENOMIC DNA]</scope>
    <source>
        <strain evidence="6 7">19XY460</strain>
    </source>
</reference>
<dbReference type="EMBL" id="CP138894">
    <property type="protein sequence ID" value="WPK23488.1"/>
    <property type="molecule type" value="Genomic_DNA"/>
</dbReference>
<feature type="compositionally biased region" description="Acidic residues" evidence="4">
    <location>
        <begin position="46"/>
        <end position="75"/>
    </location>
</feature>
<dbReference type="SMART" id="SM00220">
    <property type="entry name" value="S_TKc"/>
    <property type="match status" value="1"/>
</dbReference>
<name>A0AAX4H4T3_9ASCO</name>
<dbReference type="KEGG" id="asau:88171797"/>
<dbReference type="PROSITE" id="PS50011">
    <property type="entry name" value="PROTEIN_KINASE_DOM"/>
    <property type="match status" value="1"/>
</dbReference>
<dbReference type="Pfam" id="PF00069">
    <property type="entry name" value="Pkinase"/>
    <property type="match status" value="1"/>
</dbReference>
<dbReference type="InterPro" id="IPR008271">
    <property type="entry name" value="Ser/Thr_kinase_AS"/>
</dbReference>
<protein>
    <recommendedName>
        <fullName evidence="5">Protein kinase domain-containing protein</fullName>
    </recommendedName>
</protein>
<accession>A0AAX4H4T3</accession>
<dbReference type="PROSITE" id="PS00107">
    <property type="entry name" value="PROTEIN_KINASE_ATP"/>
    <property type="match status" value="1"/>
</dbReference>
<dbReference type="GO" id="GO:0030447">
    <property type="term" value="P:filamentous growth"/>
    <property type="evidence" value="ECO:0007669"/>
    <property type="project" value="UniProtKB-ARBA"/>
</dbReference>
<keyword evidence="7" id="KW-1185">Reference proteome</keyword>
<evidence type="ECO:0000256" key="3">
    <source>
        <dbReference type="PROSITE-ProRule" id="PRU10141"/>
    </source>
</evidence>
<dbReference type="Gene3D" id="1.10.510.10">
    <property type="entry name" value="Transferase(Phosphotransferase) domain 1"/>
    <property type="match status" value="1"/>
</dbReference>